<evidence type="ECO:0000256" key="4">
    <source>
        <dbReference type="ARBA" id="ARBA00022692"/>
    </source>
</evidence>
<dbReference type="EnsemblMetazoa" id="LLOJ010915-RA">
    <property type="protein sequence ID" value="LLOJ010915-PA"/>
    <property type="gene ID" value="LLOJ010915"/>
</dbReference>
<evidence type="ECO:0000256" key="9">
    <source>
        <dbReference type="SAM" id="Phobius"/>
    </source>
</evidence>
<evidence type="ECO:0000313" key="11">
    <source>
        <dbReference type="EnsemblMetazoa" id="LLOJ010915-PA"/>
    </source>
</evidence>
<evidence type="ECO:0000256" key="7">
    <source>
        <dbReference type="ARBA" id="ARBA00023170"/>
    </source>
</evidence>
<accession>A0A3F2ZDF1</accession>
<evidence type="ECO:0000259" key="10">
    <source>
        <dbReference type="Pfam" id="PF00060"/>
    </source>
</evidence>
<feature type="transmembrane region" description="Helical" evidence="9">
    <location>
        <begin position="148"/>
        <end position="166"/>
    </location>
</feature>
<dbReference type="AlphaFoldDB" id="A0A3F2ZDF1"/>
<reference evidence="11" key="1">
    <citation type="submission" date="2020-05" db="UniProtKB">
        <authorList>
            <consortium name="EnsemblMetazoa"/>
        </authorList>
    </citation>
    <scope>IDENTIFICATION</scope>
    <source>
        <strain evidence="11">Jacobina</strain>
    </source>
</reference>
<dbReference type="Gene3D" id="1.10.287.70">
    <property type="match status" value="1"/>
</dbReference>
<dbReference type="Proteomes" id="UP000092461">
    <property type="component" value="Unassembled WGS sequence"/>
</dbReference>
<dbReference type="PANTHER" id="PTHR42643:SF30">
    <property type="entry name" value="IONOTROPIC RECEPTOR 40A-RELATED"/>
    <property type="match status" value="1"/>
</dbReference>
<sequence length="266" mass="30492">MTIVPQLISKSFLYRGFEGILMTNLAKRLNFTIFHKTSDEDWGKLDGENSTGLSGMLFRGEVNFTIGGFGFSMEHQESLSNTMFYYATPLTLLIPPGRPISALEKLFLPLSFTTWMLLSVVFILAIVFIVIGKFITPQTRDFVFGQRNNYPFINLISIFYGGPMMPLPRRNFARFLVMMWILFCLVMRSSYQGALFGFMKKPRYSSPTDTLAKMYEAGFKIYGDEGLEIFLFQSQHTVKCIELFQQRSYMSTGSKLSIQISKEPSR</sequence>
<keyword evidence="4 9" id="KW-0812">Transmembrane</keyword>
<dbReference type="PANTHER" id="PTHR42643">
    <property type="entry name" value="IONOTROPIC RECEPTOR 20A-RELATED"/>
    <property type="match status" value="1"/>
</dbReference>
<keyword evidence="12" id="KW-1185">Reference proteome</keyword>
<proteinExistence type="inferred from homology"/>
<dbReference type="InterPro" id="IPR052192">
    <property type="entry name" value="Insect_Ionotropic_Sensory_Rcpt"/>
</dbReference>
<dbReference type="VEuPathDB" id="VectorBase:LLOJ010915"/>
<organism evidence="11 12">
    <name type="scientific">Lutzomyia longipalpis</name>
    <name type="common">Sand fly</name>
    <dbReference type="NCBI Taxonomy" id="7200"/>
    <lineage>
        <taxon>Eukaryota</taxon>
        <taxon>Metazoa</taxon>
        <taxon>Ecdysozoa</taxon>
        <taxon>Arthropoda</taxon>
        <taxon>Hexapoda</taxon>
        <taxon>Insecta</taxon>
        <taxon>Pterygota</taxon>
        <taxon>Neoptera</taxon>
        <taxon>Endopterygota</taxon>
        <taxon>Diptera</taxon>
        <taxon>Nematocera</taxon>
        <taxon>Psychodoidea</taxon>
        <taxon>Psychodidae</taxon>
        <taxon>Lutzomyia</taxon>
        <taxon>Lutzomyia</taxon>
    </lineage>
</organism>
<keyword evidence="8" id="KW-0325">Glycoprotein</keyword>
<evidence type="ECO:0000313" key="12">
    <source>
        <dbReference type="Proteomes" id="UP000092461"/>
    </source>
</evidence>
<keyword evidence="5 9" id="KW-1133">Transmembrane helix</keyword>
<name>A0A3F2ZDF1_LUTLO</name>
<feature type="transmembrane region" description="Helical" evidence="9">
    <location>
        <begin position="115"/>
        <end position="136"/>
    </location>
</feature>
<evidence type="ECO:0000256" key="1">
    <source>
        <dbReference type="ARBA" id="ARBA00004651"/>
    </source>
</evidence>
<dbReference type="Gene3D" id="3.40.190.10">
    <property type="entry name" value="Periplasmic binding protein-like II"/>
    <property type="match status" value="1"/>
</dbReference>
<dbReference type="EMBL" id="AJWK01030356">
    <property type="status" value="NOT_ANNOTATED_CDS"/>
    <property type="molecule type" value="Genomic_DNA"/>
</dbReference>
<evidence type="ECO:0000256" key="5">
    <source>
        <dbReference type="ARBA" id="ARBA00022989"/>
    </source>
</evidence>
<evidence type="ECO:0000256" key="6">
    <source>
        <dbReference type="ARBA" id="ARBA00023136"/>
    </source>
</evidence>
<comment type="subcellular location">
    <subcellularLocation>
        <location evidence="1">Cell membrane</location>
        <topology evidence="1">Multi-pass membrane protein</topology>
    </subcellularLocation>
</comment>
<dbReference type="GO" id="GO:0015276">
    <property type="term" value="F:ligand-gated monoatomic ion channel activity"/>
    <property type="evidence" value="ECO:0007669"/>
    <property type="project" value="InterPro"/>
</dbReference>
<keyword evidence="7" id="KW-0675">Receptor</keyword>
<dbReference type="InterPro" id="IPR001320">
    <property type="entry name" value="Iontro_rcpt_C"/>
</dbReference>
<evidence type="ECO:0000256" key="8">
    <source>
        <dbReference type="ARBA" id="ARBA00023180"/>
    </source>
</evidence>
<evidence type="ECO:0000256" key="2">
    <source>
        <dbReference type="ARBA" id="ARBA00008685"/>
    </source>
</evidence>
<keyword evidence="6 9" id="KW-0472">Membrane</keyword>
<dbReference type="GO" id="GO:0050906">
    <property type="term" value="P:detection of stimulus involved in sensory perception"/>
    <property type="evidence" value="ECO:0007669"/>
    <property type="project" value="UniProtKB-ARBA"/>
</dbReference>
<evidence type="ECO:0000256" key="3">
    <source>
        <dbReference type="ARBA" id="ARBA00022475"/>
    </source>
</evidence>
<feature type="domain" description="Ionotropic glutamate receptor C-terminal" evidence="10">
    <location>
        <begin position="112"/>
        <end position="212"/>
    </location>
</feature>
<dbReference type="Pfam" id="PF00060">
    <property type="entry name" value="Lig_chan"/>
    <property type="match status" value="1"/>
</dbReference>
<feature type="transmembrane region" description="Helical" evidence="9">
    <location>
        <begin position="172"/>
        <end position="191"/>
    </location>
</feature>
<protein>
    <recommendedName>
        <fullName evidence="10">Ionotropic glutamate receptor C-terminal domain-containing protein</fullName>
    </recommendedName>
</protein>
<dbReference type="GO" id="GO:0005886">
    <property type="term" value="C:plasma membrane"/>
    <property type="evidence" value="ECO:0007669"/>
    <property type="project" value="UniProtKB-SubCell"/>
</dbReference>
<dbReference type="SUPFAM" id="SSF53850">
    <property type="entry name" value="Periplasmic binding protein-like II"/>
    <property type="match status" value="1"/>
</dbReference>
<comment type="similarity">
    <text evidence="2">Belongs to the glutamate-gated ion channel (TC 1.A.10.1) family.</text>
</comment>
<keyword evidence="3" id="KW-1003">Cell membrane</keyword>